<evidence type="ECO:0000313" key="3">
    <source>
        <dbReference type="Proteomes" id="UP000275571"/>
    </source>
</evidence>
<dbReference type="EMBL" id="CP028890">
    <property type="protein sequence ID" value="AYE37048.1"/>
    <property type="molecule type" value="Genomic_DNA"/>
</dbReference>
<accession>A0A386PPJ2</accession>
<evidence type="ECO:0008006" key="4">
    <source>
        <dbReference type="Google" id="ProtNLM"/>
    </source>
</evidence>
<evidence type="ECO:0000256" key="1">
    <source>
        <dbReference type="SAM" id="Coils"/>
    </source>
</evidence>
<organism evidence="2 3">
    <name type="scientific">Borrelia turcica IST7</name>
    <dbReference type="NCBI Taxonomy" id="1104446"/>
    <lineage>
        <taxon>Bacteria</taxon>
        <taxon>Pseudomonadati</taxon>
        <taxon>Spirochaetota</taxon>
        <taxon>Spirochaetia</taxon>
        <taxon>Spirochaetales</taxon>
        <taxon>Borreliaceae</taxon>
        <taxon>Borrelia</taxon>
    </lineage>
</organism>
<proteinExistence type="predicted"/>
<feature type="coiled-coil region" evidence="1">
    <location>
        <begin position="20"/>
        <end position="54"/>
    </location>
</feature>
<evidence type="ECO:0000313" key="2">
    <source>
        <dbReference type="EMBL" id="AYE37048.1"/>
    </source>
</evidence>
<dbReference type="Proteomes" id="UP000275571">
    <property type="component" value="Plasmid lp34"/>
</dbReference>
<dbReference type="AlphaFoldDB" id="A0A386PPJ2"/>
<geneLocation type="plasmid" evidence="2 3">
    <name>lp34</name>
</geneLocation>
<dbReference type="RefSeq" id="WP_120104969.1">
    <property type="nucleotide sequence ID" value="NZ_CP028890.1"/>
</dbReference>
<name>A0A386PPJ2_9SPIR</name>
<gene>
    <name evidence="2" type="ORF">DB313_05970</name>
</gene>
<keyword evidence="3" id="KW-1185">Reference proteome</keyword>
<sequence>MREQHRSEANYSSIYYYNNIKQAKSALESAERMLKSAKEDQEKLITQMKQVDKEFAKLE</sequence>
<dbReference type="KEGG" id="btur:DB313_05970"/>
<reference evidence="2 3" key="1">
    <citation type="journal article" date="2018" name="Infect. Genet. Evol.">
        <title>Genome-wide analysis of Borrelia turcica and 'Candidatus Borrelia tachyglossi' shows relapsing fever-like genomes with unique genomic links to Lyme disease Borrelia.</title>
        <authorList>
            <person name="Gofton A.W."/>
            <person name="Margos G."/>
            <person name="Fingerle V."/>
            <person name="Hepner S."/>
            <person name="Loh S.M."/>
            <person name="Ryan U."/>
            <person name="Irwin P."/>
            <person name="Oskam C.L."/>
        </authorList>
    </citation>
    <scope>NUCLEOTIDE SEQUENCE [LARGE SCALE GENOMIC DNA]</scope>
    <source>
        <strain evidence="2 3">IST7</strain>
        <plasmid evidence="2">lp34</plasmid>
    </source>
</reference>
<keyword evidence="2" id="KW-0614">Plasmid</keyword>
<keyword evidence="1" id="KW-0175">Coiled coil</keyword>
<protein>
    <recommendedName>
        <fullName evidence="4">Immunogenic protein P37</fullName>
    </recommendedName>
</protein>